<name>A0A843X5P8_COLES</name>
<comment type="caution">
    <text evidence="16">The sequence shown here is derived from an EMBL/GenBank/DDBJ whole genome shotgun (WGS) entry which is preliminary data.</text>
</comment>
<dbReference type="Gene3D" id="2.60.120.10">
    <property type="entry name" value="Jelly Rolls"/>
    <property type="match status" value="1"/>
</dbReference>
<keyword evidence="10 11" id="KW-0464">Manganese</keyword>
<dbReference type="SMART" id="SM00835">
    <property type="entry name" value="Cupin_1"/>
    <property type="match status" value="1"/>
</dbReference>
<sequence length="218" mass="23333">MVQTIPSFVLSLLLLLGAAGADPDLLVDFCVANTSAAQDFFFNGVPCIDPAEARGSHFTTSALSTPGNTSANPFGFSGTITDVSVLPGGNGQGLTILREDFAPQGVLPLHTHPRSSEAVMVLQGELLVGFIDTANRMFAQRLRPMEVFMFPRGLIHFQYNPNPSSPALAIAVFNSQNPGAQLVISTFVSNPPMDIEPLKKSYQISEEEVQTIRKNLGA</sequence>
<protein>
    <recommendedName>
        <fullName evidence="14">Germin-like protein</fullName>
    </recommendedName>
</protein>
<feature type="binding site" evidence="12">
    <location>
        <position position="117"/>
    </location>
    <ligand>
        <name>Mn(2+)</name>
        <dbReference type="ChEBI" id="CHEBI:29035"/>
    </ligand>
</feature>
<feature type="binding site" evidence="11">
    <location>
        <position position="117"/>
    </location>
    <ligand>
        <name>oxalate</name>
        <dbReference type="ChEBI" id="CHEBI:30623"/>
    </ligand>
</feature>
<evidence type="ECO:0000256" key="10">
    <source>
        <dbReference type="ARBA" id="ARBA00023211"/>
    </source>
</evidence>
<organism evidence="16 17">
    <name type="scientific">Colocasia esculenta</name>
    <name type="common">Wild taro</name>
    <name type="synonym">Arum esculentum</name>
    <dbReference type="NCBI Taxonomy" id="4460"/>
    <lineage>
        <taxon>Eukaryota</taxon>
        <taxon>Viridiplantae</taxon>
        <taxon>Streptophyta</taxon>
        <taxon>Embryophyta</taxon>
        <taxon>Tracheophyta</taxon>
        <taxon>Spermatophyta</taxon>
        <taxon>Magnoliopsida</taxon>
        <taxon>Liliopsida</taxon>
        <taxon>Araceae</taxon>
        <taxon>Aroideae</taxon>
        <taxon>Colocasieae</taxon>
        <taxon>Colocasia</taxon>
    </lineage>
</organism>
<evidence type="ECO:0000256" key="12">
    <source>
        <dbReference type="PIRSR" id="PIRSR601929-2"/>
    </source>
</evidence>
<dbReference type="AlphaFoldDB" id="A0A843X5P8"/>
<dbReference type="SUPFAM" id="SSF51182">
    <property type="entry name" value="RmlC-like cupins"/>
    <property type="match status" value="1"/>
</dbReference>
<dbReference type="GO" id="GO:0048046">
    <property type="term" value="C:apoplast"/>
    <property type="evidence" value="ECO:0007669"/>
    <property type="project" value="UniProtKB-SubCell"/>
</dbReference>
<feature type="binding site" evidence="12">
    <location>
        <position position="156"/>
    </location>
    <ligand>
        <name>Mn(2+)</name>
        <dbReference type="ChEBI" id="CHEBI:29035"/>
    </ligand>
</feature>
<dbReference type="InterPro" id="IPR014710">
    <property type="entry name" value="RmlC-like_jellyroll"/>
</dbReference>
<feature type="binding site" evidence="11">
    <location>
        <position position="112"/>
    </location>
    <ligand>
        <name>oxalate</name>
        <dbReference type="ChEBI" id="CHEBI:30623"/>
    </ligand>
</feature>
<evidence type="ECO:0000256" key="3">
    <source>
        <dbReference type="ARBA" id="ARBA00007456"/>
    </source>
</evidence>
<dbReference type="InterPro" id="IPR001929">
    <property type="entry name" value="Germin"/>
</dbReference>
<dbReference type="OrthoDB" id="1921208at2759"/>
<keyword evidence="17" id="KW-1185">Reference proteome</keyword>
<accession>A0A843X5P8</accession>
<dbReference type="InterPro" id="IPR006045">
    <property type="entry name" value="Cupin_1"/>
</dbReference>
<dbReference type="Pfam" id="PF00190">
    <property type="entry name" value="Cupin_1"/>
    <property type="match status" value="1"/>
</dbReference>
<evidence type="ECO:0000256" key="1">
    <source>
        <dbReference type="ARBA" id="ARBA00003629"/>
    </source>
</evidence>
<dbReference type="InterPro" id="IPR011051">
    <property type="entry name" value="RmlC_Cupin_sf"/>
</dbReference>
<keyword evidence="7 11" id="KW-0479">Metal-binding</keyword>
<keyword evidence="5 14" id="KW-0052">Apoplast</keyword>
<evidence type="ECO:0000256" key="8">
    <source>
        <dbReference type="ARBA" id="ARBA00022729"/>
    </source>
</evidence>
<keyword evidence="6 14" id="KW-0964">Secreted</keyword>
<evidence type="ECO:0000256" key="14">
    <source>
        <dbReference type="RuleBase" id="RU366015"/>
    </source>
</evidence>
<dbReference type="EMBL" id="NMUH01005755">
    <property type="protein sequence ID" value="MQM13615.1"/>
    <property type="molecule type" value="Genomic_DNA"/>
</dbReference>
<evidence type="ECO:0000256" key="7">
    <source>
        <dbReference type="ARBA" id="ARBA00022723"/>
    </source>
</evidence>
<proteinExistence type="inferred from homology"/>
<feature type="disulfide bond" evidence="13">
    <location>
        <begin position="30"/>
        <end position="47"/>
    </location>
</feature>
<feature type="chain" id="PRO_5033091479" description="Germin-like protein" evidence="14">
    <location>
        <begin position="22"/>
        <end position="218"/>
    </location>
</feature>
<dbReference type="GO" id="GO:2000280">
    <property type="term" value="P:regulation of root development"/>
    <property type="evidence" value="ECO:0007669"/>
    <property type="project" value="UniProtKB-ARBA"/>
</dbReference>
<feature type="binding site" evidence="12">
    <location>
        <position position="110"/>
    </location>
    <ligand>
        <name>Mn(2+)</name>
        <dbReference type="ChEBI" id="CHEBI:29035"/>
    </ligand>
</feature>
<comment type="subunit">
    <text evidence="4">Oligomer (believed to be a pentamer but probably hexamer).</text>
</comment>
<dbReference type="GO" id="GO:0009506">
    <property type="term" value="C:plasmodesma"/>
    <property type="evidence" value="ECO:0007669"/>
    <property type="project" value="UniProtKB-ARBA"/>
</dbReference>
<dbReference type="GO" id="GO:0030145">
    <property type="term" value="F:manganese ion binding"/>
    <property type="evidence" value="ECO:0007669"/>
    <property type="project" value="UniProtKB-UniRule"/>
</dbReference>
<evidence type="ECO:0000256" key="5">
    <source>
        <dbReference type="ARBA" id="ARBA00022523"/>
    </source>
</evidence>
<reference evidence="16" key="1">
    <citation type="submission" date="2017-07" db="EMBL/GenBank/DDBJ databases">
        <title>Taro Niue Genome Assembly and Annotation.</title>
        <authorList>
            <person name="Atibalentja N."/>
            <person name="Keating K."/>
            <person name="Fields C.J."/>
        </authorList>
    </citation>
    <scope>NUCLEOTIDE SEQUENCE</scope>
    <source>
        <strain evidence="16">Niue_2</strain>
        <tissue evidence="16">Leaf</tissue>
    </source>
</reference>
<evidence type="ECO:0000259" key="15">
    <source>
        <dbReference type="SMART" id="SM00835"/>
    </source>
</evidence>
<dbReference type="PANTHER" id="PTHR31238">
    <property type="entry name" value="GERMIN-LIKE PROTEIN SUBFAMILY 3 MEMBER 3"/>
    <property type="match status" value="1"/>
</dbReference>
<evidence type="ECO:0000256" key="6">
    <source>
        <dbReference type="ARBA" id="ARBA00022525"/>
    </source>
</evidence>
<keyword evidence="8 14" id="KW-0732">Signal</keyword>
<dbReference type="CDD" id="cd02241">
    <property type="entry name" value="cupin_OxOx"/>
    <property type="match status" value="1"/>
</dbReference>
<comment type="subcellular location">
    <subcellularLocation>
        <location evidence="2 14">Secreted</location>
        <location evidence="2 14">Extracellular space</location>
        <location evidence="2 14">Apoplast</location>
    </subcellularLocation>
</comment>
<dbReference type="GO" id="GO:0010497">
    <property type="term" value="P:plasmodesmata-mediated intercellular transport"/>
    <property type="evidence" value="ECO:0007669"/>
    <property type="project" value="UniProtKB-ARBA"/>
</dbReference>
<evidence type="ECO:0000256" key="11">
    <source>
        <dbReference type="PIRSR" id="PIRSR601929-1"/>
    </source>
</evidence>
<evidence type="ECO:0000256" key="2">
    <source>
        <dbReference type="ARBA" id="ARBA00004271"/>
    </source>
</evidence>
<comment type="function">
    <text evidence="1">May play a role in plant defense. Probably has no oxalate oxidase activity even if the active site is conserved.</text>
</comment>
<evidence type="ECO:0000313" key="16">
    <source>
        <dbReference type="EMBL" id="MQM13615.1"/>
    </source>
</evidence>
<dbReference type="SMR" id="A0A843X5P8"/>
<feature type="signal peptide" evidence="14">
    <location>
        <begin position="1"/>
        <end position="21"/>
    </location>
</feature>
<evidence type="ECO:0000256" key="9">
    <source>
        <dbReference type="ARBA" id="ARBA00023157"/>
    </source>
</evidence>
<comment type="similarity">
    <text evidence="3 14">Belongs to the germin family.</text>
</comment>
<feature type="binding site" evidence="12">
    <location>
        <position position="112"/>
    </location>
    <ligand>
        <name>Mn(2+)</name>
        <dbReference type="ChEBI" id="CHEBI:29035"/>
    </ligand>
</feature>
<evidence type="ECO:0000256" key="4">
    <source>
        <dbReference type="ARBA" id="ARBA00011268"/>
    </source>
</evidence>
<dbReference type="PRINTS" id="PR00325">
    <property type="entry name" value="GERMIN"/>
</dbReference>
<dbReference type="FunFam" id="2.60.120.10:FF:000025">
    <property type="entry name" value="germin-like protein subfamily 2 member 1"/>
    <property type="match status" value="1"/>
</dbReference>
<gene>
    <name evidence="16" type="ORF">Taro_046537</name>
</gene>
<keyword evidence="9 13" id="KW-1015">Disulfide bond</keyword>
<feature type="domain" description="Cupin type-1" evidence="15">
    <location>
        <begin position="61"/>
        <end position="210"/>
    </location>
</feature>
<dbReference type="Proteomes" id="UP000652761">
    <property type="component" value="Unassembled WGS sequence"/>
</dbReference>
<evidence type="ECO:0000313" key="17">
    <source>
        <dbReference type="Proteomes" id="UP000652761"/>
    </source>
</evidence>
<evidence type="ECO:0000256" key="13">
    <source>
        <dbReference type="PIRSR" id="PIRSR601929-3"/>
    </source>
</evidence>